<dbReference type="KEGG" id="huw:FPZ11_06480"/>
<protein>
    <submittedName>
        <fullName evidence="2">Deaminase</fullName>
    </submittedName>
</protein>
<evidence type="ECO:0000259" key="1">
    <source>
        <dbReference type="Pfam" id="PF01872"/>
    </source>
</evidence>
<dbReference type="InterPro" id="IPR024072">
    <property type="entry name" value="DHFR-like_dom_sf"/>
</dbReference>
<dbReference type="PANTHER" id="PTHR38011:SF2">
    <property type="entry name" value="BIFUNCTIONAL DEAMINASE-REDUCTASE DOMAIN PROTEIN"/>
    <property type="match status" value="1"/>
</dbReference>
<reference evidence="2 3" key="1">
    <citation type="submission" date="2019-07" db="EMBL/GenBank/DDBJ databases">
        <title>Full genome sequence of Humibacter sp. WJ7-1.</title>
        <authorList>
            <person name="Im W.-T."/>
        </authorList>
    </citation>
    <scope>NUCLEOTIDE SEQUENCE [LARGE SCALE GENOMIC DNA]</scope>
    <source>
        <strain evidence="2 3">WJ7-1</strain>
    </source>
</reference>
<dbReference type="SUPFAM" id="SSF53597">
    <property type="entry name" value="Dihydrofolate reductase-like"/>
    <property type="match status" value="1"/>
</dbReference>
<dbReference type="OrthoDB" id="7342392at2"/>
<evidence type="ECO:0000313" key="2">
    <source>
        <dbReference type="EMBL" id="QDZ14452.1"/>
    </source>
</evidence>
<organism evidence="2 3">
    <name type="scientific">Humibacter ginsenosidimutans</name>
    <dbReference type="NCBI Taxonomy" id="2599293"/>
    <lineage>
        <taxon>Bacteria</taxon>
        <taxon>Bacillati</taxon>
        <taxon>Actinomycetota</taxon>
        <taxon>Actinomycetes</taxon>
        <taxon>Micrococcales</taxon>
        <taxon>Microbacteriaceae</taxon>
        <taxon>Humibacter</taxon>
    </lineage>
</organism>
<feature type="domain" description="Bacterial bifunctional deaminase-reductase C-terminal" evidence="1">
    <location>
        <begin position="6"/>
        <end position="186"/>
    </location>
</feature>
<dbReference type="PANTHER" id="PTHR38011">
    <property type="entry name" value="DIHYDROFOLATE REDUCTASE FAMILY PROTEIN (AFU_ORTHOLOGUE AFUA_8G06820)"/>
    <property type="match status" value="1"/>
</dbReference>
<accession>A0A5B8M3Z9</accession>
<dbReference type="GO" id="GO:0008703">
    <property type="term" value="F:5-amino-6-(5-phosphoribosylamino)uracil reductase activity"/>
    <property type="evidence" value="ECO:0007669"/>
    <property type="project" value="InterPro"/>
</dbReference>
<evidence type="ECO:0000313" key="3">
    <source>
        <dbReference type="Proteomes" id="UP000320216"/>
    </source>
</evidence>
<dbReference type="EMBL" id="CP042305">
    <property type="protein sequence ID" value="QDZ14452.1"/>
    <property type="molecule type" value="Genomic_DNA"/>
</dbReference>
<sequence>MTTIGVFQSVTLDGVMQGPGRPDEDTRNGFSAGGWANGFDDEVSARFAGEGMSREGALLFGRRTYQDVLAHWTRDAGPNPFADVLLNATKYVVSRSADTTLEFANSVLLPGEAVETVRLLRDRDEVPHLMIMGSGELVRALHAERLIDTYSLLIYPIVLGAGTRMFTNSERVDLELRRALPTSTGVLIADYVTRH</sequence>
<dbReference type="InterPro" id="IPR050765">
    <property type="entry name" value="Riboflavin_Biosynth_HTPR"/>
</dbReference>
<dbReference type="AlphaFoldDB" id="A0A5B8M3Z9"/>
<name>A0A5B8M3Z9_9MICO</name>
<dbReference type="Pfam" id="PF01872">
    <property type="entry name" value="RibD_C"/>
    <property type="match status" value="1"/>
</dbReference>
<dbReference type="InterPro" id="IPR002734">
    <property type="entry name" value="RibDG_C"/>
</dbReference>
<dbReference type="Gene3D" id="3.40.430.10">
    <property type="entry name" value="Dihydrofolate Reductase, subunit A"/>
    <property type="match status" value="1"/>
</dbReference>
<gene>
    <name evidence="2" type="ORF">FPZ11_06480</name>
</gene>
<dbReference type="GO" id="GO:0009231">
    <property type="term" value="P:riboflavin biosynthetic process"/>
    <property type="evidence" value="ECO:0007669"/>
    <property type="project" value="InterPro"/>
</dbReference>
<proteinExistence type="predicted"/>
<keyword evidence="3" id="KW-1185">Reference proteome</keyword>
<dbReference type="Proteomes" id="UP000320216">
    <property type="component" value="Chromosome"/>
</dbReference>
<dbReference type="RefSeq" id="WP_146319365.1">
    <property type="nucleotide sequence ID" value="NZ_CP042305.1"/>
</dbReference>